<comment type="caution">
    <text evidence="4">The sequence shown here is derived from an EMBL/GenBank/DDBJ whole genome shotgun (WGS) entry which is preliminary data.</text>
</comment>
<comment type="similarity">
    <text evidence="1">Belongs to the TrbG/VirB9 family.</text>
</comment>
<dbReference type="NCBIfam" id="TIGR02775">
    <property type="entry name" value="TrbG_Ti"/>
    <property type="match status" value="1"/>
</dbReference>
<evidence type="ECO:0000313" key="5">
    <source>
        <dbReference type="Proteomes" id="UP001224845"/>
    </source>
</evidence>
<dbReference type="Proteomes" id="UP001224845">
    <property type="component" value="Unassembled WGS sequence"/>
</dbReference>
<keyword evidence="2 3" id="KW-0732">Signal</keyword>
<reference evidence="4" key="1">
    <citation type="submission" date="2023-07" db="EMBL/GenBank/DDBJ databases">
        <title>Sorghum-associated microbial communities from plants grown in Nebraska, USA.</title>
        <authorList>
            <person name="Schachtman D."/>
        </authorList>
    </citation>
    <scope>NUCLEOTIDE SEQUENCE</scope>
    <source>
        <strain evidence="4">DS3315</strain>
    </source>
</reference>
<evidence type="ECO:0000256" key="3">
    <source>
        <dbReference type="SAM" id="SignalP"/>
    </source>
</evidence>
<dbReference type="Gene3D" id="2.60.40.2500">
    <property type="match status" value="1"/>
</dbReference>
<proteinExistence type="inferred from homology"/>
<evidence type="ECO:0000256" key="2">
    <source>
        <dbReference type="ARBA" id="ARBA00022729"/>
    </source>
</evidence>
<feature type="chain" id="PRO_5043622627" evidence="3">
    <location>
        <begin position="22"/>
        <end position="347"/>
    </location>
</feature>
<dbReference type="Pfam" id="PF03524">
    <property type="entry name" value="CagX"/>
    <property type="match status" value="1"/>
</dbReference>
<dbReference type="RefSeq" id="WP_307591586.1">
    <property type="nucleotide sequence ID" value="NZ_JAUSRV010000001.1"/>
</dbReference>
<name>A0AAW8E6U5_VARPD</name>
<accession>A0AAW8E6U5</accession>
<evidence type="ECO:0000256" key="1">
    <source>
        <dbReference type="ARBA" id="ARBA00006135"/>
    </source>
</evidence>
<dbReference type="AlphaFoldDB" id="A0AAW8E6U5"/>
<organism evidence="4 5">
    <name type="scientific">Variovorax paradoxus</name>
    <dbReference type="NCBI Taxonomy" id="34073"/>
    <lineage>
        <taxon>Bacteria</taxon>
        <taxon>Pseudomonadati</taxon>
        <taxon>Pseudomonadota</taxon>
        <taxon>Betaproteobacteria</taxon>
        <taxon>Burkholderiales</taxon>
        <taxon>Comamonadaceae</taxon>
        <taxon>Variovorax</taxon>
    </lineage>
</organism>
<dbReference type="InterPro" id="IPR010258">
    <property type="entry name" value="Conjugal_tfr_TrbG/VirB9/CagX"/>
</dbReference>
<protein>
    <submittedName>
        <fullName evidence="4">Type IV secretion system protein VirB9</fullName>
    </submittedName>
</protein>
<gene>
    <name evidence="4" type="ORF">J2W39_000164</name>
</gene>
<feature type="signal peptide" evidence="3">
    <location>
        <begin position="1"/>
        <end position="21"/>
    </location>
</feature>
<dbReference type="EMBL" id="JAUSRV010000001">
    <property type="protein sequence ID" value="MDP9968941.1"/>
    <property type="molecule type" value="Genomic_DNA"/>
</dbReference>
<dbReference type="PROSITE" id="PS51257">
    <property type="entry name" value="PROKAR_LIPOPROTEIN"/>
    <property type="match status" value="1"/>
</dbReference>
<sequence length="347" mass="37253">MKTDFRRGVSAPILLSVVAVAAGCATQGKPPPAISLDEPVAAAAQLLPEPAPPVEVVEVPKLLPLSGQMKALPSAQEAKPAPEPSDEKVRVSRANDEARVAPTREGYVNAIQVWPYGEGALYQVYTSPGRVTVVALQEGEELVAVSAGDTVRWIVGDTVSGSGANQRVHVLVKPTRAGLKTNLVITTNRRTYLLELSSTPQAWMASVSWDYPKDRMLALQKQAREAQAAAPVDSGLLVEQIRFRYAISGDAPSWKPLRTFDDGQKVYIQFPGGIAQGELPPLFVIGPQGDGQLVNYRFRSPYYVVDRLFGAAELRLGGFKDGKAEVVRIERTDGAIGSVRGARSDGS</sequence>
<dbReference type="InterPro" id="IPR038161">
    <property type="entry name" value="VirB9/CagX/TrbG_C_sf"/>
</dbReference>
<dbReference type="InterPro" id="IPR033645">
    <property type="entry name" value="VirB9/CagX/TrbG_C"/>
</dbReference>
<evidence type="ECO:0000313" key="4">
    <source>
        <dbReference type="EMBL" id="MDP9968941.1"/>
    </source>
</evidence>
<dbReference type="InterPro" id="IPR014142">
    <property type="entry name" value="TrbG_Ti"/>
</dbReference>
<dbReference type="CDD" id="cd06911">
    <property type="entry name" value="VirB9_CagX_TrbG"/>
    <property type="match status" value="1"/>
</dbReference>